<sequence>MTTTPSSSPHTTSRATGRPGTGIEIGTAVLAAVMSTIALLVGPAEEYARIFPPPWVTIIAVGLLLAALLVPRGRAGTTLGWAAAIFFLGGSGGVVLDAFRAFFWATGIPAGDFARVDWPGATARAVSLAAALITVHHTWRLGADAPRAVRPAPSTWGRRALTGAAVALVVPYPLLKLVWWAQDAASPAAGPEHPFPAMELLAFGTALVLVLLMLSSRTPRVLGRVLVVAGWGASMVLLSMGFLMVFGMLAQLTGVAGAEVRFTSGGASLMVLCVYGTWLMLGVVVLAATLRLMDRQLSDGRGGAVL</sequence>
<dbReference type="Proteomes" id="UP001611580">
    <property type="component" value="Unassembled WGS sequence"/>
</dbReference>
<feature type="compositionally biased region" description="Low complexity" evidence="1">
    <location>
        <begin position="1"/>
        <end position="13"/>
    </location>
</feature>
<keyword evidence="2" id="KW-0812">Transmembrane</keyword>
<dbReference type="RefSeq" id="WP_397401333.1">
    <property type="nucleotide sequence ID" value="NZ_JBIRYI010000001.1"/>
</dbReference>
<feature type="transmembrane region" description="Helical" evidence="2">
    <location>
        <begin position="121"/>
        <end position="139"/>
    </location>
</feature>
<keyword evidence="2" id="KW-1133">Transmembrane helix</keyword>
<dbReference type="EMBL" id="JBIRYI010000001">
    <property type="protein sequence ID" value="MFI2485904.1"/>
    <property type="molecule type" value="Genomic_DNA"/>
</dbReference>
<feature type="transmembrane region" description="Helical" evidence="2">
    <location>
        <begin position="226"/>
        <end position="249"/>
    </location>
</feature>
<feature type="transmembrane region" description="Helical" evidence="2">
    <location>
        <begin position="21"/>
        <end position="41"/>
    </location>
</feature>
<evidence type="ECO:0000256" key="2">
    <source>
        <dbReference type="SAM" id="Phobius"/>
    </source>
</evidence>
<feature type="transmembrane region" description="Helical" evidence="2">
    <location>
        <begin position="160"/>
        <end position="181"/>
    </location>
</feature>
<proteinExistence type="predicted"/>
<evidence type="ECO:0000313" key="3">
    <source>
        <dbReference type="EMBL" id="MFI2485904.1"/>
    </source>
</evidence>
<feature type="transmembrane region" description="Helical" evidence="2">
    <location>
        <begin position="269"/>
        <end position="292"/>
    </location>
</feature>
<accession>A0ABW7XEI5</accession>
<reference evidence="3 4" key="1">
    <citation type="submission" date="2024-10" db="EMBL/GenBank/DDBJ databases">
        <title>The Natural Products Discovery Center: Release of the First 8490 Sequenced Strains for Exploring Actinobacteria Biosynthetic Diversity.</title>
        <authorList>
            <person name="Kalkreuter E."/>
            <person name="Kautsar S.A."/>
            <person name="Yang D."/>
            <person name="Bader C.D."/>
            <person name="Teijaro C.N."/>
            <person name="Fluegel L."/>
            <person name="Davis C.M."/>
            <person name="Simpson J.R."/>
            <person name="Lauterbach L."/>
            <person name="Steele A.D."/>
            <person name="Gui C."/>
            <person name="Meng S."/>
            <person name="Li G."/>
            <person name="Viehrig K."/>
            <person name="Ye F."/>
            <person name="Su P."/>
            <person name="Kiefer A.F."/>
            <person name="Nichols A."/>
            <person name="Cepeda A.J."/>
            <person name="Yan W."/>
            <person name="Fan B."/>
            <person name="Jiang Y."/>
            <person name="Adhikari A."/>
            <person name="Zheng C.-J."/>
            <person name="Schuster L."/>
            <person name="Cowan T.M."/>
            <person name="Smanski M.J."/>
            <person name="Chevrette M.G."/>
            <person name="De Carvalho L.P.S."/>
            <person name="Shen B."/>
        </authorList>
    </citation>
    <scope>NUCLEOTIDE SEQUENCE [LARGE SCALE GENOMIC DNA]</scope>
    <source>
        <strain evidence="3 4">NPDC019481</strain>
    </source>
</reference>
<organism evidence="3 4">
    <name type="scientific">Promicromonospora kroppenstedtii</name>
    <dbReference type="NCBI Taxonomy" id="440482"/>
    <lineage>
        <taxon>Bacteria</taxon>
        <taxon>Bacillati</taxon>
        <taxon>Actinomycetota</taxon>
        <taxon>Actinomycetes</taxon>
        <taxon>Micrococcales</taxon>
        <taxon>Promicromonosporaceae</taxon>
        <taxon>Promicromonospora</taxon>
    </lineage>
</organism>
<keyword evidence="4" id="KW-1185">Reference proteome</keyword>
<evidence type="ECO:0000256" key="1">
    <source>
        <dbReference type="SAM" id="MobiDB-lite"/>
    </source>
</evidence>
<comment type="caution">
    <text evidence="3">The sequence shown here is derived from an EMBL/GenBank/DDBJ whole genome shotgun (WGS) entry which is preliminary data.</text>
</comment>
<gene>
    <name evidence="3" type="ORF">ACH47X_03290</name>
</gene>
<feature type="transmembrane region" description="Helical" evidence="2">
    <location>
        <begin position="193"/>
        <end position="214"/>
    </location>
</feature>
<feature type="region of interest" description="Disordered" evidence="1">
    <location>
        <begin position="1"/>
        <end position="20"/>
    </location>
</feature>
<name>A0ABW7XEI5_9MICO</name>
<protein>
    <submittedName>
        <fullName evidence="3">Uncharacterized protein</fullName>
    </submittedName>
</protein>
<keyword evidence="2" id="KW-0472">Membrane</keyword>
<feature type="transmembrane region" description="Helical" evidence="2">
    <location>
        <begin position="78"/>
        <end position="101"/>
    </location>
</feature>
<feature type="transmembrane region" description="Helical" evidence="2">
    <location>
        <begin position="53"/>
        <end position="71"/>
    </location>
</feature>
<evidence type="ECO:0000313" key="4">
    <source>
        <dbReference type="Proteomes" id="UP001611580"/>
    </source>
</evidence>